<dbReference type="InterPro" id="IPR000477">
    <property type="entry name" value="RT_dom"/>
</dbReference>
<feature type="region of interest" description="Disordered" evidence="8">
    <location>
        <begin position="1919"/>
        <end position="1945"/>
    </location>
</feature>
<dbReference type="Pfam" id="PF14529">
    <property type="entry name" value="Exo_endo_phos_2"/>
    <property type="match status" value="1"/>
</dbReference>
<evidence type="ECO:0008006" key="14">
    <source>
        <dbReference type="Google" id="ProtNLM"/>
    </source>
</evidence>
<dbReference type="CDD" id="cd01644">
    <property type="entry name" value="RT_pepA17"/>
    <property type="match status" value="1"/>
</dbReference>
<evidence type="ECO:0000256" key="6">
    <source>
        <dbReference type="ARBA" id="ARBA00022918"/>
    </source>
</evidence>
<protein>
    <recommendedName>
        <fullName evidence="14">Endonuclease</fullName>
    </recommendedName>
</protein>
<dbReference type="InterPro" id="IPR043502">
    <property type="entry name" value="DNA/RNA_pol_sf"/>
</dbReference>
<organism evidence="12 13">
    <name type="scientific">Cordylochernes scorpioides</name>
    <dbReference type="NCBI Taxonomy" id="51811"/>
    <lineage>
        <taxon>Eukaryota</taxon>
        <taxon>Metazoa</taxon>
        <taxon>Ecdysozoa</taxon>
        <taxon>Arthropoda</taxon>
        <taxon>Chelicerata</taxon>
        <taxon>Arachnida</taxon>
        <taxon>Pseudoscorpiones</taxon>
        <taxon>Cheliferoidea</taxon>
        <taxon>Chernetidae</taxon>
        <taxon>Cordylochernes</taxon>
    </lineage>
</organism>
<evidence type="ECO:0000259" key="9">
    <source>
        <dbReference type="PROSITE" id="PS50878"/>
    </source>
</evidence>
<keyword evidence="5" id="KW-0378">Hydrolase</keyword>
<dbReference type="SUPFAM" id="SSF56219">
    <property type="entry name" value="DNase I-like"/>
    <property type="match status" value="1"/>
</dbReference>
<dbReference type="InterPro" id="IPR001969">
    <property type="entry name" value="Aspartic_peptidase_AS"/>
</dbReference>
<feature type="domain" description="RNase H type-1" evidence="10">
    <location>
        <begin position="3152"/>
        <end position="3284"/>
    </location>
</feature>
<evidence type="ECO:0000313" key="12">
    <source>
        <dbReference type="EMBL" id="UYV75766.1"/>
    </source>
</evidence>
<dbReference type="PANTHER" id="PTHR47331">
    <property type="entry name" value="PHD-TYPE DOMAIN-CONTAINING PROTEIN"/>
    <property type="match status" value="1"/>
</dbReference>
<dbReference type="InterPro" id="IPR002156">
    <property type="entry name" value="RNaseH_domain"/>
</dbReference>
<dbReference type="PROSITE" id="PS50879">
    <property type="entry name" value="RNASE_H_1"/>
    <property type="match status" value="1"/>
</dbReference>
<keyword evidence="1" id="KW-0808">Transferase</keyword>
<evidence type="ECO:0000256" key="4">
    <source>
        <dbReference type="ARBA" id="ARBA00022759"/>
    </source>
</evidence>
<dbReference type="InterPro" id="IPR008042">
    <property type="entry name" value="Retrotrans_Pao"/>
</dbReference>
<dbReference type="InterPro" id="IPR036691">
    <property type="entry name" value="Endo/exonu/phosph_ase_sf"/>
</dbReference>
<dbReference type="CDD" id="cd09276">
    <property type="entry name" value="Rnase_HI_RT_non_LTR"/>
    <property type="match status" value="1"/>
</dbReference>
<dbReference type="Gene3D" id="3.30.420.10">
    <property type="entry name" value="Ribonuclease H-like superfamily/Ribonuclease H"/>
    <property type="match status" value="2"/>
</dbReference>
<dbReference type="PROSITE" id="PS00141">
    <property type="entry name" value="ASP_PROTEASE"/>
    <property type="match status" value="1"/>
</dbReference>
<dbReference type="Gene3D" id="1.10.340.70">
    <property type="match status" value="1"/>
</dbReference>
<dbReference type="Pfam" id="PF05380">
    <property type="entry name" value="Peptidase_A17"/>
    <property type="match status" value="1"/>
</dbReference>
<dbReference type="Proteomes" id="UP001235939">
    <property type="component" value="Chromosome 13"/>
</dbReference>
<dbReference type="Pfam" id="PF00075">
    <property type="entry name" value="RNase_H"/>
    <property type="match status" value="1"/>
</dbReference>
<feature type="domain" description="Reverse transcriptase" evidence="9">
    <location>
        <begin position="2670"/>
        <end position="2945"/>
    </location>
</feature>
<reference evidence="12 13" key="1">
    <citation type="submission" date="2022-01" db="EMBL/GenBank/DDBJ databases">
        <title>A chromosomal length assembly of Cordylochernes scorpioides.</title>
        <authorList>
            <person name="Zeh D."/>
            <person name="Zeh J."/>
        </authorList>
    </citation>
    <scope>NUCLEOTIDE SEQUENCE [LARGE SCALE GENOMIC DNA]</scope>
    <source>
        <strain evidence="12">IN4F17</strain>
        <tissue evidence="12">Whole Body</tissue>
    </source>
</reference>
<keyword evidence="7" id="KW-0233">DNA recombination</keyword>
<dbReference type="InterPro" id="IPR036397">
    <property type="entry name" value="RNaseH_sf"/>
</dbReference>
<dbReference type="Pfam" id="PF17921">
    <property type="entry name" value="Integrase_H2C2"/>
    <property type="match status" value="1"/>
</dbReference>
<evidence type="ECO:0000256" key="8">
    <source>
        <dbReference type="SAM" id="MobiDB-lite"/>
    </source>
</evidence>
<evidence type="ECO:0000256" key="1">
    <source>
        <dbReference type="ARBA" id="ARBA00022679"/>
    </source>
</evidence>
<name>A0ABY6L666_9ARAC</name>
<evidence type="ECO:0000256" key="5">
    <source>
        <dbReference type="ARBA" id="ARBA00022801"/>
    </source>
</evidence>
<dbReference type="Pfam" id="PF00078">
    <property type="entry name" value="RVT_1"/>
    <property type="match status" value="1"/>
</dbReference>
<dbReference type="InterPro" id="IPR041588">
    <property type="entry name" value="Integrase_H2C2"/>
</dbReference>
<gene>
    <name evidence="12" type="ORF">LAZ67_13001270</name>
</gene>
<keyword evidence="2" id="KW-0548">Nucleotidyltransferase</keyword>
<dbReference type="InterPro" id="IPR021109">
    <property type="entry name" value="Peptidase_aspartic_dom_sf"/>
</dbReference>
<sequence length="3719" mass="424078">MPKQTSKVTSKKFYFEISKLDDLKIELENVEPQNKGYLKVQLDNINKIKENIENYMIALVDFDEHESHIPMYKEANKDITELQSILLNYLELKENINTKIEETKINLPKFSLPSFKGDLDQWLDFKTTFEDTIINNSSLNNIQKFKYLQSSLSGDAASIIKGLSLTPDTFDKAWLALNERYHCTRDLAYKYCNNILNIKYIKVTNSRNIIELIDTVKLNLRNLELLGINEEQLGNMLLTTFILKKIDSNMNKDFELSLKENTFPTLQDLLTFLEKHRKGLDHINGKIYQKEDNVRKTFKTYQVNTNIIKCTYCNSSHKLGTCQEFAKLSLDDRIKFVRSKNLCINCLGVNHYANNCKITATCKVCNKKHHTTLHHYNYQRRQGPISTTEHQANISEEQNQHQTVNHTVLSNNTSILETNIYLSTALIKVFNSNNDELMCRALIDSGAQKSLITKTLADKLNIAQEHTKVKIAGFNSTMQSQVNKIIKIKLSSIYDHFKFETKALIVKDLSNKIPNFYTHNPVWPHLNNLKLADPEFYIPRPIDIIIGADLYLDLVEPGLIKGPRDAPSAMNSKLGWIISGRSNMPNNTTSTSIQQIHINHSSAELDDIVKKFWDAESIPTHKEEMNTEELECENIFRTTTFRDENGRYVVSLPFKLNYNKINYQLGDSKSQALRRFLSLERRFHQNPVYSQHVREFMQEYLNLGHMEVINEIEPEQPSHQVYYMPYHAVLRDQSTTTKLRVVFDASAKTSTGLSLNDLLYCGPKLQEDIFNILIKFRTYSIALTADIEKMYRQIRLNPADYCFQRILWRASPNEPIKEYQLATVTYGTTCAPYLAIKTLKTLAHDEQEQFPQASKAILTNFYVDDMLSGANSVEEAKDLIIQLNQIMRRGGFHLRKWASNVPKVLEALPNEDKYDISMVPIKKDLTINLLGLIWNTTKDVFQVKVQDTMDVKTKRQLLSVIAQFFDPLGIISPSIILLKILMQDAWKLQLDWDDYLPDDIVNLWAQFKKEIGYLSQVMIPRYLAIIPKEDEVRMQLHGFADASAKAYAAVCYLRCETQNDVKIQLLAAKTRVASLKAPTLPCLELCAAHLLSQLVDSIKLTLPFQIKETFLWTDSKITLCWIQSNPSKWKVYISNRVEKIQKTSRVDQWHHVPGVENPADCASRGIMPSKLVDHHLWWNGPSWLTTFDSKILSNKASVVEESEIVQSYGELIQIHYSSAEDVKSHSLPDSITRFSSYSRMKRTLAWCLRFINNSRYPSNKFSGTLTTKEIRSSELKITKVVQECYFSAEINALLSSKALPKTNKLLCLNPFIDQNGILRVGGRLKLSSLSEFQKHPIILPPKSHVTELIIRQCHQEHFHSSFNLTCSILRRTYWIINGRSFVKQILKNCVQCFKVNARPNTQLMGELPSSRTTYIRAFARTGVDLAGPILTKPRLPRSRVKLKSYIALFVCFATKAIHLELVSDLSTGSFIAALRRFTSRRGTPSDMYSDNGTNFKGAAKFLNEQYALLHASEIQDYITYSEINWHFMPPHAPHFGGIWESNIKSVKMILKKVIGSSLLTFEEFTTFLTQIEATLNQRPLTPLSEDPNDLEALTPAHFLSGPSTSNLPETDNQQANLSINISSRWKHIQELKKLFILRWKKEYVINLQKRGKWKSAKPNVKIGDLVLIMEQSISSSSWILGRVSKTFPGPDMLVRTVELRTGKGLLRRPVNKVAVLPVQSDLTLTTGPAGSMESYEAAVDIYKSGISQHSARGVQPLPGVSNLWDLVAVILGLDPSPTYGTQGIVHQRDILKYLRSEAQQLELVRVGIIRREEQLREAAFHHLLAGNLQHYCEVKVELGEWGDALAVAPGVSLEYWRSLALKRGQLLASEDNSQAVPLLAATGSCEELVEFFQRCGRPEMAYTAAVACLQGALPPWISTSEGRGTPNPHRQPVTPADSRKKHLHRSDRVRDGDFVKNVKEKIDGNPGKNIRAIAKEMDVLSMTIVRTVHEDLGLKSYVFRKGQFLIENIKDNIKTIINNKHKKLLLLFIIVFPTHLAELTAIGRVPRWRIGERPSDMKASCETSRITLTNKQSRTNSSIVRRGGYGGAASVLMLESAAKASASMLGTASNYRQSQTFTKVCLDHNAMINESCTPIPHSMRSDVDLHAASPVAQNKQGRGQDLGRGFCPISIIQSPQTSNFAASKQLRILQCNINGLCSTATKIKLEEIMEIAEKQKIQIIALQETKLNEKYNLKYKNYNILRKDRNKEGGGLAFLIKNLYYEDIAINIPNTSDLEAQGIKVYLSQNKTINIFNMYHPPNNKLIDDGTMAQFLTDNTIIVGDLNAKHQLWGCSMPNPRGKILSNIFDDNAFMCLNDGNPTHHSYSYNTAQALDISFSSPDIFHKCKWQILKSIGSDHLPILIEISTKTKTSSIKEKFWNFKKANWNLFQKNTNEDFRKAPTRIKDLEQNWISFKNTIIKAAKVSIPRGNIKKWIPNYTHQAKDIQTLITKRNELQKKCTQNQTNCRTELNIVNAKIKRLYVNMKREKWKQTCENLNPRNPNTKLWHLAKQIDRAQPQTENTNMIKNTDGTPATNDKNAANLLGNSYQISSKIKFEIKDKKVEKKARKIIHDCKNFTSTHNIFHEKINMKELDYALENTDLNKTPGPDGIHGQMISNLGKNGKEILLDIFNNSWKTGKLPQDWKTATIIPIKKLDKSADDPKNYRPISLTSICCKLMEKIILRRLTYHLDTRNLLPEEQYGFRKGHGTIDQLLFFTQKVKDAQNRKPTSHTIAAFLDLTQAFDKVWKNKLITKLYKHFKIDGKAITWINDFLKNRYIRVKYNGTLSKTFKLYQGLPQGSVLSPTLFTLFIAGIEEKISHKTNIGLFADDIILWSSNPNWKKAERDLNKTLLHLEKFANKHKLEFNPQKSETCLFTTDKKLYKIRPKIILKEQQLQYNKHPKYLGYTLDPEINSSKHIEEVIRKGRDRLKILKYISGREWGADATTLKLTYTSLIRPILEYGYQIYGTASETNLKSLERIQLSAARIITGLRNTCPNDIVLYEADIMPLKDRRSYNLPKYINKIKSYGNKHRTSNYILNWESNLRLKKEGPLHLAKRNGFLKYKVEKNYLAEKISPCEPLQNVIFNDTLNEPTNKQYQNPEYLKQLSLEIINNIPKNAITIYTDGSRDELGHTGSGCLIKTTNGIEKMNRRNPDFCSVFRSELIAIYEALKSIRNTNYQDIWILTDSRSAIQHLSHTGELRDKVSRNIIGYLQKLSKTSKIHLQWIPSHVGIEGNEAADVLAKKGTKEPLPQKNKLTFKEIETVAKTKINKNWRIPPKHSWYSGVNPGGALNIRNRQHQTTLTRFRTGHLKPLKIENNNKIYPTCPKCSLSPAAPEHILACIRCTKQDLWERPLLIIKQLEEHELMEFKGLRINTETYINVLKTVVKPWMDMVAAGRNFLVESVAKRAEYFLQNGSPVRAACSFMSIDGIEGALAMLLRGNELELLTSICLVLEEMESPRLGCCLGYLAWRSAHQGLWDLAMDILELSPHVQTTRVHICVHAPQDIRDTLLPRARLPTTADCLTSAQDMQAQDSSFTMEVVKFYLLSPDALTGLRLGLKYLQANPHCCLSSPDTIANQLTPHCCLSNPDTIANQLTPHCCLSNPDTIVNQLTPHCCHSNPDTIVNQLTPHCCLSNPDTIVNQLTSHCCLSNPDTIVNQLTPHCCLSNPDTHCQPANTPLLPL</sequence>
<dbReference type="Gene3D" id="2.40.70.10">
    <property type="entry name" value="Acid Proteases"/>
    <property type="match status" value="1"/>
</dbReference>
<evidence type="ECO:0000256" key="7">
    <source>
        <dbReference type="ARBA" id="ARBA00023172"/>
    </source>
</evidence>
<feature type="domain" description="Integrase catalytic" evidence="11">
    <location>
        <begin position="1404"/>
        <end position="1603"/>
    </location>
</feature>
<dbReference type="PROSITE" id="PS50878">
    <property type="entry name" value="RT_POL"/>
    <property type="match status" value="1"/>
</dbReference>
<keyword evidence="3" id="KW-0540">Nuclease</keyword>
<proteinExistence type="predicted"/>
<dbReference type="InterPro" id="IPR012337">
    <property type="entry name" value="RNaseH-like_sf"/>
</dbReference>
<dbReference type="InterPro" id="IPR040676">
    <property type="entry name" value="DUF5641"/>
</dbReference>
<dbReference type="Gene3D" id="3.30.70.270">
    <property type="match status" value="1"/>
</dbReference>
<dbReference type="Pfam" id="PF03564">
    <property type="entry name" value="DUF1759"/>
    <property type="match status" value="1"/>
</dbReference>
<dbReference type="InterPro" id="IPR005312">
    <property type="entry name" value="DUF1759"/>
</dbReference>
<dbReference type="CDD" id="cd01650">
    <property type="entry name" value="RT_nLTR_like"/>
    <property type="match status" value="1"/>
</dbReference>
<dbReference type="SUPFAM" id="SSF53098">
    <property type="entry name" value="Ribonuclease H-like"/>
    <property type="match status" value="2"/>
</dbReference>
<evidence type="ECO:0000313" key="13">
    <source>
        <dbReference type="Proteomes" id="UP001235939"/>
    </source>
</evidence>
<dbReference type="InterPro" id="IPR043128">
    <property type="entry name" value="Rev_trsase/Diguanyl_cyclase"/>
</dbReference>
<dbReference type="InterPro" id="IPR005135">
    <property type="entry name" value="Endo/exonuclease/phosphatase"/>
</dbReference>
<keyword evidence="13" id="KW-1185">Reference proteome</keyword>
<evidence type="ECO:0000259" key="10">
    <source>
        <dbReference type="PROSITE" id="PS50879"/>
    </source>
</evidence>
<dbReference type="SUPFAM" id="SSF56672">
    <property type="entry name" value="DNA/RNA polymerases"/>
    <property type="match status" value="2"/>
</dbReference>
<dbReference type="Gene3D" id="3.60.10.10">
    <property type="entry name" value="Endonuclease/exonuclease/phosphatase"/>
    <property type="match status" value="1"/>
</dbReference>
<dbReference type="InterPro" id="IPR001584">
    <property type="entry name" value="Integrase_cat-core"/>
</dbReference>
<evidence type="ECO:0000256" key="3">
    <source>
        <dbReference type="ARBA" id="ARBA00022722"/>
    </source>
</evidence>
<dbReference type="CDD" id="cd00303">
    <property type="entry name" value="retropepsin_like"/>
    <property type="match status" value="1"/>
</dbReference>
<keyword evidence="4" id="KW-0255">Endonuclease</keyword>
<keyword evidence="6" id="KW-0695">RNA-directed DNA polymerase</keyword>
<accession>A0ABY6L666</accession>
<dbReference type="Pfam" id="PF18701">
    <property type="entry name" value="DUF5641"/>
    <property type="match status" value="1"/>
</dbReference>
<evidence type="ECO:0000256" key="2">
    <source>
        <dbReference type="ARBA" id="ARBA00022695"/>
    </source>
</evidence>
<dbReference type="PROSITE" id="PS50994">
    <property type="entry name" value="INTEGRASE"/>
    <property type="match status" value="1"/>
</dbReference>
<dbReference type="EMBL" id="CP092875">
    <property type="protein sequence ID" value="UYV75766.1"/>
    <property type="molecule type" value="Genomic_DNA"/>
</dbReference>
<evidence type="ECO:0000259" key="11">
    <source>
        <dbReference type="PROSITE" id="PS50994"/>
    </source>
</evidence>
<dbReference type="PANTHER" id="PTHR47331:SF5">
    <property type="entry name" value="RIBONUCLEASE H"/>
    <property type="match status" value="1"/>
</dbReference>